<dbReference type="EMBL" id="FOXP01000004">
    <property type="protein sequence ID" value="SFP60598.1"/>
    <property type="molecule type" value="Genomic_DNA"/>
</dbReference>
<dbReference type="RefSeq" id="WP_143090112.1">
    <property type="nucleotide sequence ID" value="NZ_FOXP01000004.1"/>
</dbReference>
<protein>
    <submittedName>
        <fullName evidence="1">Uncharacterized protein</fullName>
    </submittedName>
</protein>
<dbReference type="AlphaFoldDB" id="A0A1I5RQ06"/>
<evidence type="ECO:0000313" key="2">
    <source>
        <dbReference type="Proteomes" id="UP000199586"/>
    </source>
</evidence>
<reference evidence="1 2" key="1">
    <citation type="submission" date="2016-10" db="EMBL/GenBank/DDBJ databases">
        <authorList>
            <person name="de Groot N.N."/>
        </authorList>
    </citation>
    <scope>NUCLEOTIDE SEQUENCE [LARGE SCALE GENOMIC DNA]</scope>
    <source>
        <strain evidence="1 2">CGMCC 1.9113</strain>
    </source>
</reference>
<sequence>MSRILNLPDRAPRLIAPTTTKKIAQRMLSASAQVADAMPRGFHVPAALDIMLALYVAEDDARYLTVEDLPVPGAPSLELTRRWVDALIAQGLVDRRGGLHALSTAGHTLVDTIIERLYVAQRALD</sequence>
<evidence type="ECO:0000313" key="1">
    <source>
        <dbReference type="EMBL" id="SFP60598.1"/>
    </source>
</evidence>
<proteinExistence type="predicted"/>
<organism evidence="1 2">
    <name type="scientific">Sphingomonas rubra</name>
    <dbReference type="NCBI Taxonomy" id="634430"/>
    <lineage>
        <taxon>Bacteria</taxon>
        <taxon>Pseudomonadati</taxon>
        <taxon>Pseudomonadota</taxon>
        <taxon>Alphaproteobacteria</taxon>
        <taxon>Sphingomonadales</taxon>
        <taxon>Sphingomonadaceae</taxon>
        <taxon>Sphingomonas</taxon>
    </lineage>
</organism>
<dbReference type="STRING" id="634430.SAMN04488241_10438"/>
<dbReference type="Proteomes" id="UP000199586">
    <property type="component" value="Unassembled WGS sequence"/>
</dbReference>
<name>A0A1I5RQ06_9SPHN</name>
<accession>A0A1I5RQ06</accession>
<gene>
    <name evidence="1" type="ORF">SAMN04488241_10438</name>
</gene>
<keyword evidence="2" id="KW-1185">Reference proteome</keyword>
<dbReference type="OrthoDB" id="7574528at2"/>